<dbReference type="PRINTS" id="PR00368">
    <property type="entry name" value="FADPNR"/>
</dbReference>
<dbReference type="PANTHER" id="PTHR22912">
    <property type="entry name" value="DISULFIDE OXIDOREDUCTASE"/>
    <property type="match status" value="1"/>
</dbReference>
<proteinExistence type="inferred from homology"/>
<sequence>MVVADDADEPKWAIEDMRVPRLRRRWRWLRRVEGAVGWNINENFQHKGSEWFKVVLFIYCAQGTSPECRNDLFLLPAQFLEQLQPCGQGRLTQPAQCPYYMQEHLLPGFTPQSCTIWTISANHSCFFIRERGWVTISLEIAGAAMPSSKRKLTLGIKVDFKSKSRNHLWRQNMVRTSSAETRKQRRNSKQGRMCRSRLWRRSEGRRAINSVDKPARVKNRSLGPSFSSALLSRTRGDRATTSEIWASMNPWECRRATTDSGCRRLFSSMWMVPAAERAWAGVRPQEVVKKSTVKQEDKEEESDAPTGLRLRRSNSFKKRKRAKITYFHLLIHWAVGEAEQPVGPSSLLISQWESNTFLRQDRHQRLPDPEARVGESYTRAGRATTHKVIAWVGLGSPLSDTSHKLLTATQRGTDPRSPQRIASSSPSLPAANVPRAAVRPKQNLAPAPRPPISLPPRLLPQAIRAMQAALSLPSSLLSAAAASRSGGAADRPVPDAVPRIPSALRFCGLSREVLRCRSVEHSCWSRTLLSGARRPHRRVLASVADNGGTGQRFDYDLVIIGAGVGGHGAALHAVEKGLKTAIIEGDIIGGTCVNRGCVPSKALLAVSGRMRELQSEHHMKSLGLQVAASGYDRQSVADHANNLASKIRGNLTNSLKALGVDILTGGGTIVGKQKVKYGKAGFPDTEVTARDIIIATGSVPFVPKGIEVDGKTVFTSDHALKLEWVPDWIAIVGSGYIGLEFSDVYTALGSEVTFIEALDQLMPGFDPEIGKLAQRILVNPRKIDYHTGVFASKITPAKDGKPVIIELIDAKTKEPKDTLEVDAALIATGRAPFTQGLGLENINVVTQRGFVPVNERMQVLDVNGELVPHLYCIGDANGRMMLAHAASAQGISVVEQVCGNDNVLNHLSIPAACFTHPEISMVGLTEPQAREKADKEGFRISVAKTSFKANTKALAENEGEGLAKMIYRPDTGEILGIHILGLHAADLIHEASNAIALGTRIQDIKFAVHAHPTLSEVLDELYKSAKVDSGISHSVTEPAPV</sequence>
<dbReference type="GO" id="GO:0006103">
    <property type="term" value="P:2-oxoglutarate metabolic process"/>
    <property type="evidence" value="ECO:0007669"/>
    <property type="project" value="TreeGrafter"/>
</dbReference>
<dbReference type="SUPFAM" id="SSF51905">
    <property type="entry name" value="FAD/NAD(P)-binding domain"/>
    <property type="match status" value="1"/>
</dbReference>
<dbReference type="InterPro" id="IPR004099">
    <property type="entry name" value="Pyr_nucl-diS_OxRdtase_dimer"/>
</dbReference>
<evidence type="ECO:0000256" key="16">
    <source>
        <dbReference type="ARBA" id="ARBA00065519"/>
    </source>
</evidence>
<dbReference type="InterPro" id="IPR036188">
    <property type="entry name" value="FAD/NAD-bd_sf"/>
</dbReference>
<dbReference type="InterPro" id="IPR012999">
    <property type="entry name" value="Pyr_OxRdtase_I_AS"/>
</dbReference>
<evidence type="ECO:0000256" key="1">
    <source>
        <dbReference type="ARBA" id="ARBA00001974"/>
    </source>
</evidence>
<dbReference type="FunFam" id="3.50.50.60:FF:000043">
    <property type="entry name" value="Putative dihydrolipoyl dehydrogenase"/>
    <property type="match status" value="1"/>
</dbReference>
<dbReference type="EMBL" id="NMUH01000358">
    <property type="protein sequence ID" value="MQL77635.1"/>
    <property type="molecule type" value="Genomic_DNA"/>
</dbReference>
<evidence type="ECO:0000313" key="22">
    <source>
        <dbReference type="Proteomes" id="UP000652761"/>
    </source>
</evidence>
<evidence type="ECO:0000256" key="14">
    <source>
        <dbReference type="ARBA" id="ARBA00049187"/>
    </source>
</evidence>
<dbReference type="Pfam" id="PF07992">
    <property type="entry name" value="Pyr_redox_2"/>
    <property type="match status" value="1"/>
</dbReference>
<comment type="subunit">
    <text evidence="16">Homodimer. Part of the plastidial pyruvate dehydrogenase complex (PDC) containing multiple copies of three enzymatic components: pyruvate dehydrogenase (E1), dihydrolipoamide acetyltransferase (E2) and lipoamide dehydrogenase (E3).</text>
</comment>
<evidence type="ECO:0000256" key="5">
    <source>
        <dbReference type="ARBA" id="ARBA00022528"/>
    </source>
</evidence>
<dbReference type="SUPFAM" id="SSF55424">
    <property type="entry name" value="FAD/NAD-linked reductases, dimerisation (C-terminal) domain"/>
    <property type="match status" value="1"/>
</dbReference>
<dbReference type="PROSITE" id="PS00076">
    <property type="entry name" value="PYRIDINE_REDOX_1"/>
    <property type="match status" value="1"/>
</dbReference>
<dbReference type="PRINTS" id="PR00411">
    <property type="entry name" value="PNDRDTASEI"/>
</dbReference>
<evidence type="ECO:0000256" key="7">
    <source>
        <dbReference type="ARBA" id="ARBA00022640"/>
    </source>
</evidence>
<protein>
    <recommendedName>
        <fullName evidence="4">dihydrolipoyl dehydrogenase</fullName>
        <ecNumber evidence="4">1.8.1.4</ecNumber>
    </recommendedName>
</protein>
<dbReference type="EC" id="1.8.1.4" evidence="4"/>
<dbReference type="GO" id="GO:0009570">
    <property type="term" value="C:chloroplast stroma"/>
    <property type="evidence" value="ECO:0007669"/>
    <property type="project" value="UniProtKB-SubCell"/>
</dbReference>
<comment type="catalytic activity">
    <reaction evidence="14">
        <text>N(6)-[(R)-dihydrolipoyl]-L-lysyl-[protein] + NAD(+) = N(6)-[(R)-lipoyl]-L-lysyl-[protein] + NADH + H(+)</text>
        <dbReference type="Rhea" id="RHEA:15045"/>
        <dbReference type="Rhea" id="RHEA-COMP:10474"/>
        <dbReference type="Rhea" id="RHEA-COMP:10475"/>
        <dbReference type="ChEBI" id="CHEBI:15378"/>
        <dbReference type="ChEBI" id="CHEBI:57540"/>
        <dbReference type="ChEBI" id="CHEBI:57945"/>
        <dbReference type="ChEBI" id="CHEBI:83099"/>
        <dbReference type="ChEBI" id="CHEBI:83100"/>
        <dbReference type="EC" id="1.8.1.4"/>
    </reaction>
</comment>
<dbReference type="AlphaFoldDB" id="A0A843U2K8"/>
<evidence type="ECO:0000256" key="13">
    <source>
        <dbReference type="ARBA" id="ARBA00023284"/>
    </source>
</evidence>
<dbReference type="FunFam" id="3.30.390.30:FF:000001">
    <property type="entry name" value="Dihydrolipoyl dehydrogenase"/>
    <property type="match status" value="1"/>
</dbReference>
<comment type="caution">
    <text evidence="21">The sequence shown here is derived from an EMBL/GenBank/DDBJ whole genome shotgun (WGS) entry which is preliminary data.</text>
</comment>
<keyword evidence="7" id="KW-0934">Plastid</keyword>
<evidence type="ECO:0000256" key="6">
    <source>
        <dbReference type="ARBA" id="ARBA00022630"/>
    </source>
</evidence>
<dbReference type="Gene3D" id="3.50.50.60">
    <property type="entry name" value="FAD/NAD(P)-binding domain"/>
    <property type="match status" value="2"/>
</dbReference>
<evidence type="ECO:0000256" key="11">
    <source>
        <dbReference type="ARBA" id="ARBA00023027"/>
    </source>
</evidence>
<evidence type="ECO:0000256" key="3">
    <source>
        <dbReference type="ARBA" id="ARBA00007532"/>
    </source>
</evidence>
<feature type="domain" description="Pyridine nucleotide-disulphide oxidoreductase dimerisation" evidence="19">
    <location>
        <begin position="909"/>
        <end position="1020"/>
    </location>
</feature>
<name>A0A843U2K8_COLES</name>
<keyword evidence="9" id="KW-0809">Transit peptide</keyword>
<evidence type="ECO:0000256" key="2">
    <source>
        <dbReference type="ARBA" id="ARBA00004470"/>
    </source>
</evidence>
<feature type="domain" description="FAD/NAD(P)-binding" evidence="20">
    <location>
        <begin position="555"/>
        <end position="890"/>
    </location>
</feature>
<evidence type="ECO:0000259" key="20">
    <source>
        <dbReference type="Pfam" id="PF07992"/>
    </source>
</evidence>
<reference evidence="21" key="1">
    <citation type="submission" date="2017-07" db="EMBL/GenBank/DDBJ databases">
        <title>Taro Niue Genome Assembly and Annotation.</title>
        <authorList>
            <person name="Atibalentja N."/>
            <person name="Keating K."/>
            <person name="Fields C.J."/>
        </authorList>
    </citation>
    <scope>NUCLEOTIDE SEQUENCE</scope>
    <source>
        <strain evidence="21">Niue_2</strain>
        <tissue evidence="21">Leaf</tissue>
    </source>
</reference>
<evidence type="ECO:0000259" key="19">
    <source>
        <dbReference type="Pfam" id="PF02852"/>
    </source>
</evidence>
<evidence type="ECO:0000256" key="17">
    <source>
        <dbReference type="RuleBase" id="RU003691"/>
    </source>
</evidence>
<comment type="similarity">
    <text evidence="3 17">Belongs to the class-I pyridine nucleotide-disulfide oxidoreductase family.</text>
</comment>
<keyword evidence="22" id="KW-1185">Reference proteome</keyword>
<dbReference type="GO" id="GO:0004148">
    <property type="term" value="F:dihydrolipoyl dehydrogenase (NADH) activity"/>
    <property type="evidence" value="ECO:0007669"/>
    <property type="project" value="UniProtKB-EC"/>
</dbReference>
<dbReference type="GO" id="GO:0046685">
    <property type="term" value="P:response to arsenic-containing substance"/>
    <property type="evidence" value="ECO:0007669"/>
    <property type="project" value="UniProtKB-ARBA"/>
</dbReference>
<dbReference type="InterPro" id="IPR023753">
    <property type="entry name" value="FAD/NAD-binding_dom"/>
</dbReference>
<feature type="region of interest" description="Disordered" evidence="18">
    <location>
        <begin position="409"/>
        <end position="434"/>
    </location>
</feature>
<keyword evidence="10 17" id="KW-0560">Oxidoreductase</keyword>
<evidence type="ECO:0000256" key="9">
    <source>
        <dbReference type="ARBA" id="ARBA00022946"/>
    </source>
</evidence>
<evidence type="ECO:0000256" key="8">
    <source>
        <dbReference type="ARBA" id="ARBA00022827"/>
    </source>
</evidence>
<organism evidence="21 22">
    <name type="scientific">Colocasia esculenta</name>
    <name type="common">Wild taro</name>
    <name type="synonym">Arum esculentum</name>
    <dbReference type="NCBI Taxonomy" id="4460"/>
    <lineage>
        <taxon>Eukaryota</taxon>
        <taxon>Viridiplantae</taxon>
        <taxon>Streptophyta</taxon>
        <taxon>Embryophyta</taxon>
        <taxon>Tracheophyta</taxon>
        <taxon>Spermatophyta</taxon>
        <taxon>Magnoliopsida</taxon>
        <taxon>Liliopsida</taxon>
        <taxon>Araceae</taxon>
        <taxon>Aroideae</taxon>
        <taxon>Colocasieae</taxon>
        <taxon>Colocasia</taxon>
    </lineage>
</organism>
<comment type="function">
    <text evidence="15">Lipoamide dehydrogenase is a component of the plastidial pyruvate dehydrogenase complex (PDC).</text>
</comment>
<keyword evidence="8 17" id="KW-0274">FAD</keyword>
<keyword evidence="11" id="KW-0520">NAD</keyword>
<gene>
    <name evidence="21" type="ORF">Taro_010042</name>
</gene>
<dbReference type="Pfam" id="PF02852">
    <property type="entry name" value="Pyr_redox_dim"/>
    <property type="match status" value="1"/>
</dbReference>
<evidence type="ECO:0000256" key="10">
    <source>
        <dbReference type="ARBA" id="ARBA00023002"/>
    </source>
</evidence>
<keyword evidence="5" id="KW-0150">Chloroplast</keyword>
<dbReference type="OrthoDB" id="361797at2759"/>
<keyword evidence="12" id="KW-1015">Disulfide bond</keyword>
<dbReference type="GO" id="GO:0045252">
    <property type="term" value="C:oxoglutarate dehydrogenase complex"/>
    <property type="evidence" value="ECO:0007669"/>
    <property type="project" value="TreeGrafter"/>
</dbReference>
<dbReference type="Gene3D" id="3.30.390.30">
    <property type="match status" value="1"/>
</dbReference>
<evidence type="ECO:0000256" key="15">
    <source>
        <dbReference type="ARBA" id="ARBA00059226"/>
    </source>
</evidence>
<dbReference type="GO" id="GO:0005739">
    <property type="term" value="C:mitochondrion"/>
    <property type="evidence" value="ECO:0007669"/>
    <property type="project" value="TreeGrafter"/>
</dbReference>
<dbReference type="InterPro" id="IPR016156">
    <property type="entry name" value="FAD/NAD-linked_Rdtase_dimer_sf"/>
</dbReference>
<comment type="subcellular location">
    <subcellularLocation>
        <location evidence="2">Plastid</location>
        <location evidence="2">Chloroplast stroma</location>
    </subcellularLocation>
</comment>
<accession>A0A843U2K8</accession>
<dbReference type="Proteomes" id="UP000652761">
    <property type="component" value="Unassembled WGS sequence"/>
</dbReference>
<evidence type="ECO:0000256" key="4">
    <source>
        <dbReference type="ARBA" id="ARBA00012608"/>
    </source>
</evidence>
<evidence type="ECO:0000313" key="21">
    <source>
        <dbReference type="EMBL" id="MQL77635.1"/>
    </source>
</evidence>
<evidence type="ECO:0000256" key="18">
    <source>
        <dbReference type="SAM" id="MobiDB-lite"/>
    </source>
</evidence>
<keyword evidence="6 17" id="KW-0285">Flavoprotein</keyword>
<dbReference type="InterPro" id="IPR050151">
    <property type="entry name" value="Class-I_Pyr_Nuc-Dis_Oxidored"/>
</dbReference>
<dbReference type="PANTHER" id="PTHR22912:SF151">
    <property type="entry name" value="DIHYDROLIPOYL DEHYDROGENASE, MITOCHONDRIAL"/>
    <property type="match status" value="1"/>
</dbReference>
<keyword evidence="13 17" id="KW-0676">Redox-active center</keyword>
<evidence type="ECO:0000256" key="12">
    <source>
        <dbReference type="ARBA" id="ARBA00023157"/>
    </source>
</evidence>
<comment type="cofactor">
    <cofactor evidence="1">
        <name>FAD</name>
        <dbReference type="ChEBI" id="CHEBI:57692"/>
    </cofactor>
</comment>
<dbReference type="GO" id="GO:0050660">
    <property type="term" value="F:flavin adenine dinucleotide binding"/>
    <property type="evidence" value="ECO:0007669"/>
    <property type="project" value="TreeGrafter"/>
</dbReference>